<dbReference type="Pfam" id="PF00026">
    <property type="entry name" value="Asp"/>
    <property type="match status" value="1"/>
</dbReference>
<dbReference type="CDD" id="cd05471">
    <property type="entry name" value="pepsin_like"/>
    <property type="match status" value="1"/>
</dbReference>
<name>A0A395HCI6_9EURO</name>
<dbReference type="PROSITE" id="PS51767">
    <property type="entry name" value="PEPTIDASE_A1"/>
    <property type="match status" value="1"/>
</dbReference>
<evidence type="ECO:0000256" key="3">
    <source>
        <dbReference type="PIRSR" id="PIRSR601461-1"/>
    </source>
</evidence>
<dbReference type="InterPro" id="IPR033121">
    <property type="entry name" value="PEPTIDASE_A1"/>
</dbReference>
<organism evidence="6 7">
    <name type="scientific">Aspergillus ibericus CBS 121593</name>
    <dbReference type="NCBI Taxonomy" id="1448316"/>
    <lineage>
        <taxon>Eukaryota</taxon>
        <taxon>Fungi</taxon>
        <taxon>Dikarya</taxon>
        <taxon>Ascomycota</taxon>
        <taxon>Pezizomycotina</taxon>
        <taxon>Eurotiomycetes</taxon>
        <taxon>Eurotiomycetidae</taxon>
        <taxon>Eurotiales</taxon>
        <taxon>Aspergillaceae</taxon>
        <taxon>Aspergillus</taxon>
        <taxon>Aspergillus subgen. Circumdati</taxon>
    </lineage>
</organism>
<dbReference type="OrthoDB" id="771136at2759"/>
<reference evidence="6 7" key="1">
    <citation type="submission" date="2018-02" db="EMBL/GenBank/DDBJ databases">
        <title>The genomes of Aspergillus section Nigri reveals drivers in fungal speciation.</title>
        <authorList>
            <consortium name="DOE Joint Genome Institute"/>
            <person name="Vesth T.C."/>
            <person name="Nybo J."/>
            <person name="Theobald S."/>
            <person name="Brandl J."/>
            <person name="Frisvad J.C."/>
            <person name="Nielsen K.F."/>
            <person name="Lyhne E.K."/>
            <person name="Kogle M.E."/>
            <person name="Kuo A."/>
            <person name="Riley R."/>
            <person name="Clum A."/>
            <person name="Nolan M."/>
            <person name="Lipzen A."/>
            <person name="Salamov A."/>
            <person name="Henrissat B."/>
            <person name="Wiebenga A."/>
            <person name="De vries R.P."/>
            <person name="Grigoriev I.V."/>
            <person name="Mortensen U.H."/>
            <person name="Andersen M.R."/>
            <person name="Baker S.E."/>
        </authorList>
    </citation>
    <scope>NUCLEOTIDE SEQUENCE [LARGE SCALE GENOMIC DNA]</scope>
    <source>
        <strain evidence="6 7">CBS 121593</strain>
    </source>
</reference>
<dbReference type="InterPro" id="IPR034164">
    <property type="entry name" value="Pepsin-like_dom"/>
</dbReference>
<dbReference type="EMBL" id="KZ824423">
    <property type="protein sequence ID" value="RAL04865.1"/>
    <property type="molecule type" value="Genomic_DNA"/>
</dbReference>
<evidence type="ECO:0000256" key="4">
    <source>
        <dbReference type="SAM" id="SignalP"/>
    </source>
</evidence>
<dbReference type="GeneID" id="37223606"/>
<dbReference type="VEuPathDB" id="FungiDB:BO80DRAFT_422099"/>
<dbReference type="GO" id="GO:0000324">
    <property type="term" value="C:fungal-type vacuole"/>
    <property type="evidence" value="ECO:0007669"/>
    <property type="project" value="TreeGrafter"/>
</dbReference>
<dbReference type="PANTHER" id="PTHR47966:SF51">
    <property type="entry name" value="BETA-SITE APP-CLEAVING ENZYME, ISOFORM A-RELATED"/>
    <property type="match status" value="1"/>
</dbReference>
<sequence length="424" mass="46076">MMRYLLLWLTSLLLAFHSLEARPVRPSPPTIKLEGHVGRRVRSRSRGRENVSLRDWIANTDLQWYSSIQVGTPPQTLTVMYDTGSTELVLPNKNCINCGNHRRFDPSKSQSYSSAPAVRMVGEYCTGATTVPLSESEVVNCTVNSDTVRLGALTASDQLIVLCTQFPSVFKDLPMDGIMGLGVAPRSTEDGIPTFWSWYARGQLAEPVFSFYFVPGSVYGAELTLGGVDPSKFLGDIVYANLNQNVSILSEAYVLDLLGLYINDRPVLTNGNYTSGVVGGQPAPFAPGLVALDTGTAFLQTPDQQTAEEIYRQISPYITQIDPAGAWGAPCPILDAVATDVTFAIGGNGPPLILPRELFNLGEYPGQPGICQAVFNNPTDPLEDPTGEGRAVWLVGSPLLKAYYTVWNGLDLRVGFAQPLPPWL</sequence>
<dbReference type="SUPFAM" id="SSF50630">
    <property type="entry name" value="Acid proteases"/>
    <property type="match status" value="1"/>
</dbReference>
<keyword evidence="2" id="KW-0378">Hydrolase</keyword>
<dbReference type="GO" id="GO:0006508">
    <property type="term" value="P:proteolysis"/>
    <property type="evidence" value="ECO:0007669"/>
    <property type="project" value="UniProtKB-KW"/>
</dbReference>
<evidence type="ECO:0000313" key="6">
    <source>
        <dbReference type="EMBL" id="RAL04865.1"/>
    </source>
</evidence>
<keyword evidence="7" id="KW-1185">Reference proteome</keyword>
<gene>
    <name evidence="6" type="ORF">BO80DRAFT_422099</name>
</gene>
<accession>A0A395HCI6</accession>
<evidence type="ECO:0000256" key="1">
    <source>
        <dbReference type="ARBA" id="ARBA00007447"/>
    </source>
</evidence>
<dbReference type="InterPro" id="IPR021109">
    <property type="entry name" value="Peptidase_aspartic_dom_sf"/>
</dbReference>
<dbReference type="AlphaFoldDB" id="A0A395HCI6"/>
<feature type="active site" evidence="3">
    <location>
        <position position="293"/>
    </location>
</feature>
<evidence type="ECO:0000259" key="5">
    <source>
        <dbReference type="PROSITE" id="PS51767"/>
    </source>
</evidence>
<proteinExistence type="inferred from homology"/>
<feature type="active site" evidence="3">
    <location>
        <position position="82"/>
    </location>
</feature>
<dbReference type="InterPro" id="IPR001461">
    <property type="entry name" value="Aspartic_peptidase_A1"/>
</dbReference>
<comment type="similarity">
    <text evidence="1">Belongs to the peptidase A1 family.</text>
</comment>
<keyword evidence="4" id="KW-0732">Signal</keyword>
<feature type="chain" id="PRO_5017314482" evidence="4">
    <location>
        <begin position="22"/>
        <end position="424"/>
    </location>
</feature>
<dbReference type="GO" id="GO:0004190">
    <property type="term" value="F:aspartic-type endopeptidase activity"/>
    <property type="evidence" value="ECO:0007669"/>
    <property type="project" value="InterPro"/>
</dbReference>
<feature type="domain" description="Peptidase A1" evidence="5">
    <location>
        <begin position="64"/>
        <end position="417"/>
    </location>
</feature>
<evidence type="ECO:0000313" key="7">
    <source>
        <dbReference type="Proteomes" id="UP000249402"/>
    </source>
</evidence>
<dbReference type="PANTHER" id="PTHR47966">
    <property type="entry name" value="BETA-SITE APP-CLEAVING ENZYME, ISOFORM A-RELATED"/>
    <property type="match status" value="1"/>
</dbReference>
<dbReference type="STRING" id="1448316.A0A395HCI6"/>
<feature type="signal peptide" evidence="4">
    <location>
        <begin position="1"/>
        <end position="21"/>
    </location>
</feature>
<dbReference type="Proteomes" id="UP000249402">
    <property type="component" value="Unassembled WGS sequence"/>
</dbReference>
<protein>
    <submittedName>
        <fullName evidence="6">Acid protease</fullName>
    </submittedName>
</protein>
<dbReference type="PRINTS" id="PR00792">
    <property type="entry name" value="PEPSIN"/>
</dbReference>
<dbReference type="RefSeq" id="XP_025579192.1">
    <property type="nucleotide sequence ID" value="XM_025718741.1"/>
</dbReference>
<evidence type="ECO:0000256" key="2">
    <source>
        <dbReference type="ARBA" id="ARBA00022801"/>
    </source>
</evidence>
<dbReference type="Gene3D" id="2.40.70.10">
    <property type="entry name" value="Acid Proteases"/>
    <property type="match status" value="2"/>
</dbReference>
<keyword evidence="6" id="KW-0645">Protease</keyword>